<accession>A0ABP9HUW2</accession>
<protein>
    <submittedName>
        <fullName evidence="7">Exodeoxyribonuclease III</fullName>
    </submittedName>
</protein>
<evidence type="ECO:0000256" key="5">
    <source>
        <dbReference type="ARBA" id="ARBA00022842"/>
    </source>
</evidence>
<dbReference type="EMBL" id="BAABIL010000262">
    <property type="protein sequence ID" value="GAA4978695.1"/>
    <property type="molecule type" value="Genomic_DNA"/>
</dbReference>
<dbReference type="InterPro" id="IPR005135">
    <property type="entry name" value="Endo/exonuclease/phosphatase"/>
</dbReference>
<feature type="domain" description="Endonuclease/exonuclease/phosphatase" evidence="6">
    <location>
        <begin position="18"/>
        <end position="273"/>
    </location>
</feature>
<dbReference type="PANTHER" id="PTHR43250:SF2">
    <property type="entry name" value="EXODEOXYRIBONUCLEASE III"/>
    <property type="match status" value="1"/>
</dbReference>
<dbReference type="PROSITE" id="PS51435">
    <property type="entry name" value="AP_NUCLEASE_F1_4"/>
    <property type="match status" value="1"/>
</dbReference>
<keyword evidence="3" id="KW-0479">Metal-binding</keyword>
<evidence type="ECO:0000256" key="3">
    <source>
        <dbReference type="ARBA" id="ARBA00022723"/>
    </source>
</evidence>
<dbReference type="Gene3D" id="3.60.10.10">
    <property type="entry name" value="Endonuclease/exonuclease/phosphatase"/>
    <property type="match status" value="1"/>
</dbReference>
<dbReference type="InterPro" id="IPR037493">
    <property type="entry name" value="ExoIII-like"/>
</dbReference>
<proteinExistence type="inferred from homology"/>
<dbReference type="NCBIfam" id="TIGR00633">
    <property type="entry name" value="xth"/>
    <property type="match status" value="1"/>
</dbReference>
<evidence type="ECO:0000313" key="8">
    <source>
        <dbReference type="Proteomes" id="UP001501195"/>
    </source>
</evidence>
<evidence type="ECO:0000259" key="6">
    <source>
        <dbReference type="Pfam" id="PF03372"/>
    </source>
</evidence>
<evidence type="ECO:0000256" key="4">
    <source>
        <dbReference type="ARBA" id="ARBA00022801"/>
    </source>
</evidence>
<dbReference type="NCBIfam" id="TIGR00195">
    <property type="entry name" value="exoDNase_III"/>
    <property type="match status" value="1"/>
</dbReference>
<evidence type="ECO:0000256" key="1">
    <source>
        <dbReference type="ARBA" id="ARBA00001946"/>
    </source>
</evidence>
<organism evidence="7 8">
    <name type="scientific">Kineococcus glutinatus</name>
    <dbReference type="NCBI Taxonomy" id="1070872"/>
    <lineage>
        <taxon>Bacteria</taxon>
        <taxon>Bacillati</taxon>
        <taxon>Actinomycetota</taxon>
        <taxon>Actinomycetes</taxon>
        <taxon>Kineosporiales</taxon>
        <taxon>Kineosporiaceae</taxon>
        <taxon>Kineococcus</taxon>
    </lineage>
</organism>
<sequence length="281" mass="30833">MTAPAPALPSPPVPLTVATVNVNGIRAAVRRGMGAWLAERDPDVLCLQEVRAPDEVLGQVLDEALGAGWHIAHREPTDAGTKGRAGVAVVTRLPVGEQRTSLDPRFDGAGRWVELDVQTDAGTVTVVSVYVHTGEADTPRQDEKYAFLDAMTARMAELRASGRHALVCGDLNVAHRNEDIKNWKGNLKKAGFLPEERAYYDRWFDELGWVDVVRALHPGVEGPYSWWSWRGQAFDRDTGWRIDVHLATPELAALARTAVVDRAPTYAERFSDHAPVVVAFG</sequence>
<evidence type="ECO:0000256" key="2">
    <source>
        <dbReference type="ARBA" id="ARBA00007092"/>
    </source>
</evidence>
<name>A0ABP9HUW2_9ACTN</name>
<gene>
    <name evidence="7" type="ORF">GCM10023225_19100</name>
</gene>
<comment type="cofactor">
    <cofactor evidence="1">
        <name>Mg(2+)</name>
        <dbReference type="ChEBI" id="CHEBI:18420"/>
    </cofactor>
</comment>
<dbReference type="Pfam" id="PF03372">
    <property type="entry name" value="Exo_endo_phos"/>
    <property type="match status" value="1"/>
</dbReference>
<keyword evidence="8" id="KW-1185">Reference proteome</keyword>
<keyword evidence="5" id="KW-0460">Magnesium</keyword>
<dbReference type="InterPro" id="IPR036691">
    <property type="entry name" value="Endo/exonu/phosph_ase_sf"/>
</dbReference>
<dbReference type="Proteomes" id="UP001501195">
    <property type="component" value="Unassembled WGS sequence"/>
</dbReference>
<comment type="caution">
    <text evidence="7">The sequence shown here is derived from an EMBL/GenBank/DDBJ whole genome shotgun (WGS) entry which is preliminary data.</text>
</comment>
<evidence type="ECO:0000313" key="7">
    <source>
        <dbReference type="EMBL" id="GAA4978695.1"/>
    </source>
</evidence>
<dbReference type="CDD" id="cd10281">
    <property type="entry name" value="Nape_like_AP-endo"/>
    <property type="match status" value="1"/>
</dbReference>
<dbReference type="PANTHER" id="PTHR43250">
    <property type="entry name" value="EXODEOXYRIBONUCLEASE III"/>
    <property type="match status" value="1"/>
</dbReference>
<comment type="similarity">
    <text evidence="2">Belongs to the DNA repair enzymes AP/ExoA family.</text>
</comment>
<keyword evidence="4" id="KW-0378">Hydrolase</keyword>
<reference evidence="8" key="1">
    <citation type="journal article" date="2019" name="Int. J. Syst. Evol. Microbiol.">
        <title>The Global Catalogue of Microorganisms (GCM) 10K type strain sequencing project: providing services to taxonomists for standard genome sequencing and annotation.</title>
        <authorList>
            <consortium name="The Broad Institute Genomics Platform"/>
            <consortium name="The Broad Institute Genome Sequencing Center for Infectious Disease"/>
            <person name="Wu L."/>
            <person name="Ma J."/>
        </authorList>
    </citation>
    <scope>NUCLEOTIDE SEQUENCE [LARGE SCALE GENOMIC DNA]</scope>
    <source>
        <strain evidence="8">JCM 18126</strain>
    </source>
</reference>
<dbReference type="SUPFAM" id="SSF56219">
    <property type="entry name" value="DNase I-like"/>
    <property type="match status" value="1"/>
</dbReference>
<dbReference type="InterPro" id="IPR004808">
    <property type="entry name" value="AP_endonuc_1"/>
</dbReference>